<keyword evidence="3" id="KW-1185">Reference proteome</keyword>
<protein>
    <recommendedName>
        <fullName evidence="4">SIMPL domain-containing protein</fullName>
    </recommendedName>
</protein>
<dbReference type="InterPro" id="IPR052022">
    <property type="entry name" value="26kDa_periplasmic_antigen"/>
</dbReference>
<dbReference type="Pfam" id="PF04402">
    <property type="entry name" value="SIMPL"/>
    <property type="match status" value="1"/>
</dbReference>
<dbReference type="Proteomes" id="UP001430848">
    <property type="component" value="Unassembled WGS sequence"/>
</dbReference>
<feature type="compositionally biased region" description="Polar residues" evidence="1">
    <location>
        <begin position="210"/>
        <end position="222"/>
    </location>
</feature>
<sequence length="262" mass="28216">MIPQLKIHVNGSASVFRTAERGVLHVEVSSTTTSQADASSNVSSITETMINTFRRFAQKTEDGLYPHPSAGITAFSASAPETSTFIPRAKNGRELKTAPKEYTATTTAEVIFRDLELLARLANELSAMENVSITQTEWRLTDATHATICREARVKAMKDAVQKAEDYAGVVGREVVAVKVEDGPANIAHSGRTKQTARRAGPLAQAPAQAWTSRATAQTDQGVTIEGPALEPSTITVSARVDVRFVSKDGVPMDEEPMDDSE</sequence>
<proteinExistence type="predicted"/>
<dbReference type="Gene3D" id="3.30.110.170">
    <property type="entry name" value="Protein of unknown function (DUF541), domain 1"/>
    <property type="match status" value="1"/>
</dbReference>
<dbReference type="PANTHER" id="PTHR34387">
    <property type="entry name" value="SLR1258 PROTEIN"/>
    <property type="match status" value="1"/>
</dbReference>
<evidence type="ECO:0000313" key="2">
    <source>
        <dbReference type="EMBL" id="KAK7729328.1"/>
    </source>
</evidence>
<organism evidence="2 3">
    <name type="scientific">Diaporthe eres</name>
    <name type="common">Phomopsis oblonga</name>
    <dbReference type="NCBI Taxonomy" id="83184"/>
    <lineage>
        <taxon>Eukaryota</taxon>
        <taxon>Fungi</taxon>
        <taxon>Dikarya</taxon>
        <taxon>Ascomycota</taxon>
        <taxon>Pezizomycotina</taxon>
        <taxon>Sordariomycetes</taxon>
        <taxon>Sordariomycetidae</taxon>
        <taxon>Diaporthales</taxon>
        <taxon>Diaporthaceae</taxon>
        <taxon>Diaporthe</taxon>
        <taxon>Diaporthe eres species complex</taxon>
    </lineage>
</organism>
<evidence type="ECO:0000313" key="3">
    <source>
        <dbReference type="Proteomes" id="UP001430848"/>
    </source>
</evidence>
<reference evidence="2 3" key="1">
    <citation type="submission" date="2024-02" db="EMBL/GenBank/DDBJ databases">
        <title>De novo assembly and annotation of 12 fungi associated with fruit tree decline syndrome in Ontario, Canada.</title>
        <authorList>
            <person name="Sulman M."/>
            <person name="Ellouze W."/>
            <person name="Ilyukhin E."/>
        </authorList>
    </citation>
    <scope>NUCLEOTIDE SEQUENCE [LARGE SCALE GENOMIC DNA]</scope>
    <source>
        <strain evidence="2 3">M169</strain>
    </source>
</reference>
<gene>
    <name evidence="2" type="ORF">SLS63_006201</name>
</gene>
<dbReference type="Gene3D" id="3.30.70.2970">
    <property type="entry name" value="Protein of unknown function (DUF541), domain 2"/>
    <property type="match status" value="1"/>
</dbReference>
<dbReference type="EMBL" id="JAKNSF020000029">
    <property type="protein sequence ID" value="KAK7729328.1"/>
    <property type="molecule type" value="Genomic_DNA"/>
</dbReference>
<comment type="caution">
    <text evidence="2">The sequence shown here is derived from an EMBL/GenBank/DDBJ whole genome shotgun (WGS) entry which is preliminary data.</text>
</comment>
<evidence type="ECO:0008006" key="4">
    <source>
        <dbReference type="Google" id="ProtNLM"/>
    </source>
</evidence>
<name>A0ABR1P8Y3_DIAER</name>
<accession>A0ABR1P8Y3</accession>
<dbReference type="InterPro" id="IPR007497">
    <property type="entry name" value="SIMPL/DUF541"/>
</dbReference>
<dbReference type="PANTHER" id="PTHR34387:SF2">
    <property type="entry name" value="SLR1258 PROTEIN"/>
    <property type="match status" value="1"/>
</dbReference>
<feature type="region of interest" description="Disordered" evidence="1">
    <location>
        <begin position="187"/>
        <end position="227"/>
    </location>
</feature>
<evidence type="ECO:0000256" key="1">
    <source>
        <dbReference type="SAM" id="MobiDB-lite"/>
    </source>
</evidence>